<dbReference type="Proteomes" id="UP000654075">
    <property type="component" value="Unassembled WGS sequence"/>
</dbReference>
<proteinExistence type="predicted"/>
<keyword evidence="3" id="KW-1185">Reference proteome</keyword>
<sequence>MYQGLETFVEQVSIVDEKAWFNKRLPLDVRVQRVKLRHGARCRDWRDTMEDSNVQAFPDWPLKGPRAASWCIDYLNKQPGGPQDHHQLWKTQSKIQNSDWGISEHDTLMQILQHASSYDQLDVCNLASFEVLLRRAQTIEYCYIEKSREISNVGQGKFGPRLSFEEQTAFMGVVRSDMYMVAPALLSHIKDTVKEDAELSKNLRLAREERANANKAGNKNKNKKGDDE</sequence>
<evidence type="ECO:0000256" key="1">
    <source>
        <dbReference type="SAM" id="MobiDB-lite"/>
    </source>
</evidence>
<comment type="caution">
    <text evidence="2">The sequence shown here is derived from an EMBL/GenBank/DDBJ whole genome shotgun (WGS) entry which is preliminary data.</text>
</comment>
<dbReference type="AlphaFoldDB" id="A0A813FXZ6"/>
<organism evidence="2 3">
    <name type="scientific">Polarella glacialis</name>
    <name type="common">Dinoflagellate</name>
    <dbReference type="NCBI Taxonomy" id="89957"/>
    <lineage>
        <taxon>Eukaryota</taxon>
        <taxon>Sar</taxon>
        <taxon>Alveolata</taxon>
        <taxon>Dinophyceae</taxon>
        <taxon>Suessiales</taxon>
        <taxon>Suessiaceae</taxon>
        <taxon>Polarella</taxon>
    </lineage>
</organism>
<protein>
    <submittedName>
        <fullName evidence="2">Uncharacterized protein</fullName>
    </submittedName>
</protein>
<accession>A0A813FXZ6</accession>
<name>A0A813FXZ6_POLGL</name>
<dbReference type="EMBL" id="CAJNNV010026240">
    <property type="protein sequence ID" value="CAE8617650.1"/>
    <property type="molecule type" value="Genomic_DNA"/>
</dbReference>
<gene>
    <name evidence="2" type="ORF">PGLA1383_LOCUS35311</name>
</gene>
<evidence type="ECO:0000313" key="3">
    <source>
        <dbReference type="Proteomes" id="UP000654075"/>
    </source>
</evidence>
<evidence type="ECO:0000313" key="2">
    <source>
        <dbReference type="EMBL" id="CAE8617650.1"/>
    </source>
</evidence>
<feature type="region of interest" description="Disordered" evidence="1">
    <location>
        <begin position="208"/>
        <end position="228"/>
    </location>
</feature>
<reference evidence="2" key="1">
    <citation type="submission" date="2021-02" db="EMBL/GenBank/DDBJ databases">
        <authorList>
            <person name="Dougan E. K."/>
            <person name="Rhodes N."/>
            <person name="Thang M."/>
            <person name="Chan C."/>
        </authorList>
    </citation>
    <scope>NUCLEOTIDE SEQUENCE</scope>
</reference>